<evidence type="ECO:0000256" key="1">
    <source>
        <dbReference type="SAM" id="MobiDB-lite"/>
    </source>
</evidence>
<protein>
    <submittedName>
        <fullName evidence="2">Uncharacterized protein</fullName>
    </submittedName>
</protein>
<name>A0ABD0VAF5_DENTH</name>
<comment type="caution">
    <text evidence="2">The sequence shown here is derived from an EMBL/GenBank/DDBJ whole genome shotgun (WGS) entry which is preliminary data.</text>
</comment>
<evidence type="ECO:0000313" key="2">
    <source>
        <dbReference type="EMBL" id="KAL0919661.1"/>
    </source>
</evidence>
<dbReference type="PANTHER" id="PTHR33356:SF5">
    <property type="entry name" value="TIP41-LIKE PROTEIN"/>
    <property type="match status" value="1"/>
</dbReference>
<dbReference type="PANTHER" id="PTHR33356">
    <property type="entry name" value="TIP41-LIKE PROTEIN"/>
    <property type="match status" value="1"/>
</dbReference>
<proteinExistence type="predicted"/>
<keyword evidence="3" id="KW-1185">Reference proteome</keyword>
<dbReference type="AlphaFoldDB" id="A0ABD0VAF5"/>
<feature type="compositionally biased region" description="Polar residues" evidence="1">
    <location>
        <begin position="209"/>
        <end position="218"/>
    </location>
</feature>
<dbReference type="EMBL" id="JANQDX010000009">
    <property type="protein sequence ID" value="KAL0919661.1"/>
    <property type="molecule type" value="Genomic_DNA"/>
</dbReference>
<gene>
    <name evidence="2" type="ORF">M5K25_011774</name>
</gene>
<feature type="region of interest" description="Disordered" evidence="1">
    <location>
        <begin position="205"/>
        <end position="234"/>
    </location>
</feature>
<accession>A0ABD0VAF5</accession>
<dbReference type="Proteomes" id="UP001552299">
    <property type="component" value="Unassembled WGS sequence"/>
</dbReference>
<organism evidence="2 3">
    <name type="scientific">Dendrobium thyrsiflorum</name>
    <name type="common">Pinecone-like raceme dendrobium</name>
    <name type="synonym">Orchid</name>
    <dbReference type="NCBI Taxonomy" id="117978"/>
    <lineage>
        <taxon>Eukaryota</taxon>
        <taxon>Viridiplantae</taxon>
        <taxon>Streptophyta</taxon>
        <taxon>Embryophyta</taxon>
        <taxon>Tracheophyta</taxon>
        <taxon>Spermatophyta</taxon>
        <taxon>Magnoliopsida</taxon>
        <taxon>Liliopsida</taxon>
        <taxon>Asparagales</taxon>
        <taxon>Orchidaceae</taxon>
        <taxon>Epidendroideae</taxon>
        <taxon>Malaxideae</taxon>
        <taxon>Dendrobiinae</taxon>
        <taxon>Dendrobium</taxon>
    </lineage>
</organism>
<reference evidence="2 3" key="1">
    <citation type="journal article" date="2024" name="Plant Biotechnol. J.">
        <title>Dendrobium thyrsiflorum genome and its molecular insights into genes involved in important horticultural traits.</title>
        <authorList>
            <person name="Chen B."/>
            <person name="Wang J.Y."/>
            <person name="Zheng P.J."/>
            <person name="Li K.L."/>
            <person name="Liang Y.M."/>
            <person name="Chen X.F."/>
            <person name="Zhang C."/>
            <person name="Zhao X."/>
            <person name="He X."/>
            <person name="Zhang G.Q."/>
            <person name="Liu Z.J."/>
            <person name="Xu Q."/>
        </authorList>
    </citation>
    <scope>NUCLEOTIDE SEQUENCE [LARGE SCALE GENOMIC DNA]</scope>
    <source>
        <strain evidence="2">GZMU011</strain>
    </source>
</reference>
<sequence>MGEKLKDRDLWLPAEFIGEGFFHEERGLVEENASLASSNMRMETESDEEDYIAGLTRQMAHSFLAEDNKSSFWDTRVLATSPQSTLCDAGIWSASCAGRPNGSSKVSPPLSTFLEQRKEDAMDLLYAAAGEILRKKQNEQRDQERRLLYQMKNPSAHTKSSASAGYYNQDLARQQIQAAQFYKLKQQQLIKQQLSSAWNRQNRAVGAVSNRSHGSASSAWPPLQQQQQQQQPSSGMRAIFLNNPGGRRESAGTGVFLPRRAGSPTGKKPACSTVLLPARVVQALNLTLDDAGVQSRCPAYISHENETASACVKPSHNEQKRNIYQPPPAAISGHEIRLPKEWTY</sequence>
<evidence type="ECO:0000313" key="3">
    <source>
        <dbReference type="Proteomes" id="UP001552299"/>
    </source>
</evidence>